<evidence type="ECO:0000313" key="3">
    <source>
        <dbReference type="Proteomes" id="UP000058857"/>
    </source>
</evidence>
<name>A0A0E3BT91_LEPBO</name>
<dbReference type="PANTHER" id="PTHR37841:SF1">
    <property type="entry name" value="DUF3298 DOMAIN-CONTAINING PROTEIN"/>
    <property type="match status" value="1"/>
</dbReference>
<evidence type="ECO:0000256" key="1">
    <source>
        <dbReference type="SAM" id="SignalP"/>
    </source>
</evidence>
<keyword evidence="1" id="KW-0732">Signal</keyword>
<sequence>MIVRIDNKPFLKTVLLSYFIFFACVSALAAHPCSTEFKIDTVEKEGVSSIRLTPTNPNVSIIQPQFNRVGKFSGGLAPVQVGDKWGYIDFTGTLVIQLQFEDAQSFSEGLASVKVKNQWGYIDTTGKIVIRPRFDEAKEKGAFNFSEGFASVKIGSKWGYIDHTGKIVIQPKFDSVSNFSEGFAAVEIRERWGYIDKAGKVVIQPKFLYASSFSEGVASVAIARSIRGTLSFRYSFIDMTGKVALQPTFAFAGDFKNGFAFVEYGPRIVRIDRAGNTYRGFYFEKKQKFYPQLRGNSDNKWGFFFGPETIFPAQFDYADYSSEGFVSVKVGDKWGYIDFTYCSLSL</sequence>
<dbReference type="SUPFAM" id="SSF69360">
    <property type="entry name" value="Cell wall binding repeat"/>
    <property type="match status" value="1"/>
</dbReference>
<keyword evidence="2" id="KW-0449">Lipoprotein</keyword>
<accession>A0A0E3BT91</accession>
<protein>
    <submittedName>
        <fullName evidence="2">Putative lipoprotein</fullName>
    </submittedName>
</protein>
<dbReference type="EMBL" id="CP012029">
    <property type="protein sequence ID" value="ALO28053.1"/>
    <property type="molecule type" value="Genomic_DNA"/>
</dbReference>
<dbReference type="PROSITE" id="PS51257">
    <property type="entry name" value="PROKAR_LIPOPROTEIN"/>
    <property type="match status" value="1"/>
</dbReference>
<reference evidence="2 3" key="1">
    <citation type="journal article" date="2015" name="PLoS Negl. Trop. Dis.">
        <title>Distribution of Plasmids in Distinct Leptospira Pathogenic Species.</title>
        <authorList>
            <person name="Wang Y."/>
            <person name="Zhuang X."/>
            <person name="Zhong Y."/>
            <person name="Zhang C."/>
            <person name="Zhang Y."/>
            <person name="Zeng L."/>
            <person name="Zhu Y."/>
            <person name="He P."/>
            <person name="Dong K."/>
            <person name="Pal U."/>
            <person name="Guo X."/>
            <person name="Qin J."/>
        </authorList>
    </citation>
    <scope>NUCLEOTIDE SEQUENCE [LARGE SCALE GENOMIC DNA]</scope>
    <source>
        <strain evidence="2 3">56604</strain>
    </source>
</reference>
<feature type="chain" id="PRO_5044365502" evidence="1">
    <location>
        <begin position="30"/>
        <end position="346"/>
    </location>
</feature>
<dbReference type="InterPro" id="IPR032774">
    <property type="entry name" value="WG_beta_rep"/>
</dbReference>
<proteinExistence type="predicted"/>
<gene>
    <name evidence="2" type="ORF">LBBP_03892</name>
</gene>
<dbReference type="RefSeq" id="WP_002739897.1">
    <property type="nucleotide sequence ID" value="NZ_CP012029.1"/>
</dbReference>
<feature type="signal peptide" evidence="1">
    <location>
        <begin position="1"/>
        <end position="29"/>
    </location>
</feature>
<dbReference type="PANTHER" id="PTHR37841">
    <property type="entry name" value="GLR2918 PROTEIN"/>
    <property type="match status" value="1"/>
</dbReference>
<dbReference type="AlphaFoldDB" id="A0A0E3BT91"/>
<organism evidence="2">
    <name type="scientific">Leptospira borgpetersenii serovar Ballum</name>
    <dbReference type="NCBI Taxonomy" id="280505"/>
    <lineage>
        <taxon>Bacteria</taxon>
        <taxon>Pseudomonadati</taxon>
        <taxon>Spirochaetota</taxon>
        <taxon>Spirochaetia</taxon>
        <taxon>Leptospirales</taxon>
        <taxon>Leptospiraceae</taxon>
        <taxon>Leptospira</taxon>
    </lineage>
</organism>
<dbReference type="Proteomes" id="UP000058857">
    <property type="component" value="Chromosome 1"/>
</dbReference>
<dbReference type="Pfam" id="PF14903">
    <property type="entry name" value="WG_beta_rep"/>
    <property type="match status" value="4"/>
</dbReference>
<evidence type="ECO:0000313" key="2">
    <source>
        <dbReference type="EMBL" id="ALO28053.1"/>
    </source>
</evidence>
<dbReference type="PATRIC" id="fig|280505.15.peg.3790"/>